<dbReference type="InterPro" id="IPR050266">
    <property type="entry name" value="AB_hydrolase_sf"/>
</dbReference>
<gene>
    <name evidence="2" type="primary">mhpC</name>
    <name evidence="2" type="ORF">Dcae01_01687</name>
</gene>
<evidence type="ECO:0000259" key="1">
    <source>
        <dbReference type="Pfam" id="PF12697"/>
    </source>
</evidence>
<dbReference type="Proteomes" id="UP001423409">
    <property type="component" value="Unassembled WGS sequence"/>
</dbReference>
<dbReference type="PRINTS" id="PR00111">
    <property type="entry name" value="ABHYDROLASE"/>
</dbReference>
<dbReference type="InterPro" id="IPR029058">
    <property type="entry name" value="AB_hydrolase_fold"/>
</dbReference>
<organism evidence="2 3">
    <name type="scientific">Deinococcus caeni</name>
    <dbReference type="NCBI Taxonomy" id="569127"/>
    <lineage>
        <taxon>Bacteria</taxon>
        <taxon>Thermotogati</taxon>
        <taxon>Deinococcota</taxon>
        <taxon>Deinococci</taxon>
        <taxon>Deinococcales</taxon>
        <taxon>Deinococcaceae</taxon>
        <taxon>Deinococcus</taxon>
    </lineage>
</organism>
<dbReference type="PANTHER" id="PTHR43798">
    <property type="entry name" value="MONOACYLGLYCEROL LIPASE"/>
    <property type="match status" value="1"/>
</dbReference>
<accession>A0ABP9UIS4</accession>
<reference evidence="2 3" key="1">
    <citation type="submission" date="2024-02" db="EMBL/GenBank/DDBJ databases">
        <title>Deinococcus caeni NBRC 101312.</title>
        <authorList>
            <person name="Ichikawa N."/>
            <person name="Katano-Makiyama Y."/>
            <person name="Hidaka K."/>
        </authorList>
    </citation>
    <scope>NUCLEOTIDE SEQUENCE [LARGE SCALE GENOMIC DNA]</scope>
    <source>
        <strain evidence="2 3">NBRC 101312</strain>
    </source>
</reference>
<evidence type="ECO:0000313" key="2">
    <source>
        <dbReference type="EMBL" id="GAA5440177.1"/>
    </source>
</evidence>
<dbReference type="EMBL" id="BAABQU010000017">
    <property type="protein sequence ID" value="GAA5440177.1"/>
    <property type="molecule type" value="Genomic_DNA"/>
</dbReference>
<dbReference type="Pfam" id="PF12697">
    <property type="entry name" value="Abhydrolase_6"/>
    <property type="match status" value="1"/>
</dbReference>
<dbReference type="Gene3D" id="3.40.50.1820">
    <property type="entry name" value="alpha/beta hydrolase"/>
    <property type="match status" value="1"/>
</dbReference>
<proteinExistence type="predicted"/>
<dbReference type="SUPFAM" id="SSF53474">
    <property type="entry name" value="alpha/beta-Hydrolases"/>
    <property type="match status" value="1"/>
</dbReference>
<keyword evidence="3" id="KW-1185">Reference proteome</keyword>
<sequence length="254" mass="27776">MSSSTFKQDGRSLHVTASGKGPPTVLIHGLSGSRGWWRYNLPALRAQSRVYSLELSGYGHARRQRSLSVRDMAALVAAWMDAEDLRNVTLVGHSMGGHISMHVAALAPDRVRNLVLVCASGLLRSRAYRAALHLPRAALIGRKRFLTRVLTDAVRAGPLNLWRNAVDLLNDSVQDSLPLIRARTLIIWGERDVLVPLAVGELLHGAIAGSRLEVVERAGHIVMVDAPQRFNRLLLDFMAQSPVAPDGQGAERRG</sequence>
<dbReference type="RefSeq" id="WP_345444469.1">
    <property type="nucleotide sequence ID" value="NZ_BAABQU010000017.1"/>
</dbReference>
<name>A0ABP9UIS4_9DEIO</name>
<dbReference type="PANTHER" id="PTHR43798:SF33">
    <property type="entry name" value="HYDROLASE, PUTATIVE (AFU_ORTHOLOGUE AFUA_2G14860)-RELATED"/>
    <property type="match status" value="1"/>
</dbReference>
<evidence type="ECO:0000313" key="3">
    <source>
        <dbReference type="Proteomes" id="UP001423409"/>
    </source>
</evidence>
<comment type="caution">
    <text evidence="2">The sequence shown here is derived from an EMBL/GenBank/DDBJ whole genome shotgun (WGS) entry which is preliminary data.</text>
</comment>
<dbReference type="InterPro" id="IPR000073">
    <property type="entry name" value="AB_hydrolase_1"/>
</dbReference>
<keyword evidence="2" id="KW-0378">Hydrolase</keyword>
<protein>
    <submittedName>
        <fullName evidence="2">2-hydroxy-6-oxononadienedioate/2-hydroxy-6-oxononatrienedioate hydrolase</fullName>
    </submittedName>
</protein>
<dbReference type="GO" id="GO:0016787">
    <property type="term" value="F:hydrolase activity"/>
    <property type="evidence" value="ECO:0007669"/>
    <property type="project" value="UniProtKB-KW"/>
</dbReference>
<feature type="domain" description="AB hydrolase-1" evidence="1">
    <location>
        <begin position="25"/>
        <end position="232"/>
    </location>
</feature>